<dbReference type="Gene3D" id="1.20.1250.10">
    <property type="match status" value="1"/>
</dbReference>
<dbReference type="GO" id="GO:0045785">
    <property type="term" value="P:positive regulation of cell adhesion"/>
    <property type="evidence" value="ECO:0007669"/>
    <property type="project" value="UniProtKB-ARBA"/>
</dbReference>
<dbReference type="GO" id="GO:0005133">
    <property type="term" value="F:type II interferon receptor binding"/>
    <property type="evidence" value="ECO:0007669"/>
    <property type="project" value="InterPro"/>
</dbReference>
<dbReference type="GO" id="GO:0005125">
    <property type="term" value="F:cytokine activity"/>
    <property type="evidence" value="ECO:0007669"/>
    <property type="project" value="UniProtKB-KW"/>
</dbReference>
<dbReference type="PIRSF" id="PIRSF001936">
    <property type="entry name" value="IFN-gamma"/>
    <property type="match status" value="1"/>
</dbReference>
<keyword evidence="7 9" id="KW-0051">Antiviral defense</keyword>
<keyword evidence="4 9" id="KW-0202">Cytokine</keyword>
<dbReference type="Pfam" id="PF00714">
    <property type="entry name" value="IFN-gamma"/>
    <property type="match status" value="1"/>
</dbReference>
<comment type="function">
    <text evidence="9">Type II interferon produced by immune cells such as T-cells and NK cells that plays crucial roles in antimicrobial, antiviral, and antitumor responses by activating effector immune cells and enhancing antigen presentation. Primarily signals through the JAK-STAT pathway after interaction with its receptor IFNGR1 to affect gene regulation. Upon IFNG binding, IFNGR1 intracellular domain opens out to allow association of downstream signaling components JAK2, JAK1 and STAT1, leading to STAT1 activation, nuclear translocation and transcription of IFNG-regulated genes. Many of the induced genes are transcription factors such as IRF1 that are able to further drive regulation of a next wave of transcription. Plays a role in class I antigen presentation pathway by inducing a replacement of catalytic proteasome subunits with immunoproteasome subunits. In turn, increases the quantity, quality, and repertoire of peptides for class I MHC loading. Increases the efficiency of peptide generation also by inducing the expression of activator PA28 that associates with the proteasome and alters its proteolytic cleavage preference. Up-regulates as well MHC II complexes on the cell surface by promoting expression of several key molecules such as cathepsins B/CTSB, H/CTSH, and L/CTSL. Participates in the regulation of hematopoietic stem cells during development and under homeostatic conditions by affecting their development, quiescence, and differentiation.</text>
</comment>
<dbReference type="GO" id="GO:0002250">
    <property type="term" value="P:adaptive immune response"/>
    <property type="evidence" value="ECO:0007669"/>
    <property type="project" value="TreeGrafter"/>
</dbReference>
<evidence type="ECO:0000256" key="7">
    <source>
        <dbReference type="ARBA" id="ARBA00023118"/>
    </source>
</evidence>
<dbReference type="Proteomes" id="UP000028990">
    <property type="component" value="Unassembled WGS sequence"/>
</dbReference>
<comment type="similarity">
    <text evidence="2 9">Belongs to the type II (or gamma) interferon family.</text>
</comment>
<dbReference type="GO" id="GO:0005615">
    <property type="term" value="C:extracellular space"/>
    <property type="evidence" value="ECO:0007669"/>
    <property type="project" value="UniProtKB-KW"/>
</dbReference>
<dbReference type="GO" id="GO:0051607">
    <property type="term" value="P:defense response to virus"/>
    <property type="evidence" value="ECO:0007669"/>
    <property type="project" value="UniProtKB-KW"/>
</dbReference>
<keyword evidence="6 9" id="KW-0341">Growth regulation</keyword>
<dbReference type="eggNOG" id="ENOG502SBGW">
    <property type="taxonomic scope" value="Eukaryota"/>
</dbReference>
<reference evidence="10 11" key="1">
    <citation type="submission" date="2013-11" db="EMBL/GenBank/DDBJ databases">
        <title>The Damaraland mole rat (Fukomys damarensis) genome and evolution of African mole rats.</title>
        <authorList>
            <person name="Gladyshev V.N."/>
            <person name="Fang X."/>
        </authorList>
    </citation>
    <scope>NUCLEOTIDE SEQUENCE [LARGE SCALE GENOMIC DNA]</scope>
    <source>
        <tissue evidence="10">Liver</tissue>
    </source>
</reference>
<dbReference type="PANTHER" id="PTHR11419">
    <property type="entry name" value="INTERFERON GAMMA"/>
    <property type="match status" value="1"/>
</dbReference>
<gene>
    <name evidence="10" type="ORF">H920_13857</name>
</gene>
<evidence type="ECO:0000256" key="9">
    <source>
        <dbReference type="PIRNR" id="PIRNR001936"/>
    </source>
</evidence>
<dbReference type="PANTHER" id="PTHR11419:SF0">
    <property type="entry name" value="INTERFERON GAMMA"/>
    <property type="match status" value="1"/>
</dbReference>
<evidence type="ECO:0000313" key="11">
    <source>
        <dbReference type="Proteomes" id="UP000028990"/>
    </source>
</evidence>
<dbReference type="GO" id="GO:0060333">
    <property type="term" value="P:type II interferon-mediated signaling pathway"/>
    <property type="evidence" value="ECO:0007669"/>
    <property type="project" value="UniProtKB-ARBA"/>
</dbReference>
<evidence type="ECO:0000256" key="8">
    <source>
        <dbReference type="ARBA" id="ARBA00023180"/>
    </source>
</evidence>
<evidence type="ECO:0000256" key="4">
    <source>
        <dbReference type="ARBA" id="ARBA00022514"/>
    </source>
</evidence>
<keyword evidence="8" id="KW-0325">Glycoprotein</keyword>
<evidence type="ECO:0000256" key="2">
    <source>
        <dbReference type="ARBA" id="ARBA00007566"/>
    </source>
</evidence>
<name>A0A091D1C3_FUKDA</name>
<dbReference type="SUPFAM" id="SSF47266">
    <property type="entry name" value="4-helical cytokines"/>
    <property type="match status" value="1"/>
</dbReference>
<keyword evidence="11" id="KW-1185">Reference proteome</keyword>
<proteinExistence type="inferred from homology"/>
<evidence type="ECO:0000256" key="6">
    <source>
        <dbReference type="ARBA" id="ARBA00022604"/>
    </source>
</evidence>
<comment type="subcellular location">
    <subcellularLocation>
        <location evidence="1 9">Secreted</location>
    </subcellularLocation>
</comment>
<dbReference type="EMBL" id="KN123498">
    <property type="protein sequence ID" value="KFO24767.1"/>
    <property type="molecule type" value="Genomic_DNA"/>
</dbReference>
<dbReference type="GO" id="GO:0001774">
    <property type="term" value="P:microglial cell activation"/>
    <property type="evidence" value="ECO:0007669"/>
    <property type="project" value="UniProtKB-ARBA"/>
</dbReference>
<sequence>MNPSKDGHDMDIKHNVFNNFVSKIRKIMNASSSDVGDNGTLFLGILKNCREESDKKIFQSQIVSFYFKLFEKSGGNQSIQKSMDTLKENIIANFFHGNSSKLEDFQYLARLSADNVDFQRRAIIELKKVMDDLSPNQRKRRRSQMLFRGRRASK</sequence>
<comment type="subunit">
    <text evidence="9">Homodimer.</text>
</comment>
<dbReference type="GO" id="GO:0045348">
    <property type="term" value="P:positive regulation of MHC class II biosynthetic process"/>
    <property type="evidence" value="ECO:0007669"/>
    <property type="project" value="UniProtKB-ARBA"/>
</dbReference>
<dbReference type="AlphaFoldDB" id="A0A091D1C3"/>
<accession>A0A091D1C3</accession>
<organism evidence="10 11">
    <name type="scientific">Fukomys damarensis</name>
    <name type="common">Damaraland mole rat</name>
    <name type="synonym">Cryptomys damarensis</name>
    <dbReference type="NCBI Taxonomy" id="885580"/>
    <lineage>
        <taxon>Eukaryota</taxon>
        <taxon>Metazoa</taxon>
        <taxon>Chordata</taxon>
        <taxon>Craniata</taxon>
        <taxon>Vertebrata</taxon>
        <taxon>Euteleostomi</taxon>
        <taxon>Mammalia</taxon>
        <taxon>Eutheria</taxon>
        <taxon>Euarchontoglires</taxon>
        <taxon>Glires</taxon>
        <taxon>Rodentia</taxon>
        <taxon>Hystricomorpha</taxon>
        <taxon>Bathyergidae</taxon>
        <taxon>Fukomys</taxon>
    </lineage>
</organism>
<dbReference type="STRING" id="885580.ENSFDAP00000000699"/>
<evidence type="ECO:0000256" key="5">
    <source>
        <dbReference type="ARBA" id="ARBA00022525"/>
    </source>
</evidence>
<dbReference type="FunFam" id="1.20.1250.10:FF:000007">
    <property type="entry name" value="Interferon gamma"/>
    <property type="match status" value="1"/>
</dbReference>
<evidence type="ECO:0000256" key="1">
    <source>
        <dbReference type="ARBA" id="ARBA00004613"/>
    </source>
</evidence>
<evidence type="ECO:0000313" key="10">
    <source>
        <dbReference type="EMBL" id="KFO24767.1"/>
    </source>
</evidence>
<evidence type="ECO:0000256" key="3">
    <source>
        <dbReference type="ARBA" id="ARBA00016945"/>
    </source>
</evidence>
<keyword evidence="5 9" id="KW-0964">Secreted</keyword>
<protein>
    <recommendedName>
        <fullName evidence="3 9">Interferon gamma</fullName>
        <shortName evidence="9">IFN-gamma</shortName>
    </recommendedName>
</protein>
<dbReference type="GO" id="GO:0006959">
    <property type="term" value="P:humoral immune response"/>
    <property type="evidence" value="ECO:0007669"/>
    <property type="project" value="TreeGrafter"/>
</dbReference>
<dbReference type="InterPro" id="IPR002069">
    <property type="entry name" value="Interferon_gamma"/>
</dbReference>
<dbReference type="InterPro" id="IPR009079">
    <property type="entry name" value="4_helix_cytokine-like_core"/>
</dbReference>